<dbReference type="InterPro" id="IPR001647">
    <property type="entry name" value="HTH_TetR"/>
</dbReference>
<dbReference type="Gene3D" id="1.10.10.60">
    <property type="entry name" value="Homeodomain-like"/>
    <property type="match status" value="1"/>
</dbReference>
<evidence type="ECO:0000313" key="6">
    <source>
        <dbReference type="EMBL" id="BBB31034.1"/>
    </source>
</evidence>
<keyword evidence="3" id="KW-0804">Transcription</keyword>
<protein>
    <submittedName>
        <fullName evidence="6">TetR family transcriptional regulator</fullName>
    </submittedName>
</protein>
<proteinExistence type="predicted"/>
<dbReference type="InterPro" id="IPR009057">
    <property type="entry name" value="Homeodomain-like_sf"/>
</dbReference>
<dbReference type="Gene3D" id="1.10.357.10">
    <property type="entry name" value="Tetracycline Repressor, domain 2"/>
    <property type="match status" value="1"/>
</dbReference>
<evidence type="ECO:0000259" key="5">
    <source>
        <dbReference type="PROSITE" id="PS50977"/>
    </source>
</evidence>
<reference evidence="6 7" key="1">
    <citation type="journal article" date="2008" name="Int. J. Syst. Evol. Microbiol.">
        <title>Neptunomonas japonica sp. nov., an Osedax japonicus symbiont-like bacterium isolated from sediment adjacent to sperm whale carcasses off Kagoshima, Japan.</title>
        <authorList>
            <person name="Miyazaki M."/>
            <person name="Nogi Y."/>
            <person name="Fujiwara Y."/>
            <person name="Kawato M."/>
            <person name="Kubokawa K."/>
            <person name="Horikoshi K."/>
        </authorList>
    </citation>
    <scope>NUCLEOTIDE SEQUENCE [LARGE SCALE GENOMIC DNA]</scope>
    <source>
        <strain evidence="6 7">JAMM 1380</strain>
    </source>
</reference>
<dbReference type="KEGG" id="njp:NEJAP_3096"/>
<dbReference type="GO" id="GO:0003677">
    <property type="term" value="F:DNA binding"/>
    <property type="evidence" value="ECO:0007669"/>
    <property type="project" value="UniProtKB-UniRule"/>
</dbReference>
<keyword evidence="7" id="KW-1185">Reference proteome</keyword>
<keyword evidence="2 4" id="KW-0238">DNA-binding</keyword>
<dbReference type="Pfam" id="PF16925">
    <property type="entry name" value="TetR_C_13"/>
    <property type="match status" value="1"/>
</dbReference>
<dbReference type="InterPro" id="IPR036271">
    <property type="entry name" value="Tet_transcr_reg_TetR-rel_C_sf"/>
</dbReference>
<organism evidence="6 7">
    <name type="scientific">Neptunomonas japonica JAMM 1380</name>
    <dbReference type="NCBI Taxonomy" id="1441457"/>
    <lineage>
        <taxon>Bacteria</taxon>
        <taxon>Pseudomonadati</taxon>
        <taxon>Pseudomonadota</taxon>
        <taxon>Gammaproteobacteria</taxon>
        <taxon>Oceanospirillales</taxon>
        <taxon>Oceanospirillaceae</taxon>
        <taxon>Neptunomonas</taxon>
    </lineage>
</organism>
<dbReference type="AlphaFoldDB" id="A0A7R6SWU0"/>
<dbReference type="InterPro" id="IPR011075">
    <property type="entry name" value="TetR_C"/>
</dbReference>
<feature type="domain" description="HTH tetR-type" evidence="5">
    <location>
        <begin position="7"/>
        <end position="67"/>
    </location>
</feature>
<evidence type="ECO:0000256" key="2">
    <source>
        <dbReference type="ARBA" id="ARBA00023125"/>
    </source>
</evidence>
<dbReference type="SUPFAM" id="SSF48498">
    <property type="entry name" value="Tetracyclin repressor-like, C-terminal domain"/>
    <property type="match status" value="1"/>
</dbReference>
<accession>A0A7R6SWU0</accession>
<dbReference type="PANTHER" id="PTHR47506">
    <property type="entry name" value="TRANSCRIPTIONAL REGULATORY PROTEIN"/>
    <property type="match status" value="1"/>
</dbReference>
<gene>
    <name evidence="6" type="ORF">NEJAP_3096</name>
</gene>
<evidence type="ECO:0000313" key="7">
    <source>
        <dbReference type="Proteomes" id="UP000595332"/>
    </source>
</evidence>
<dbReference type="EMBL" id="AP014546">
    <property type="protein sequence ID" value="BBB31034.1"/>
    <property type="molecule type" value="Genomic_DNA"/>
</dbReference>
<evidence type="ECO:0000256" key="4">
    <source>
        <dbReference type="PROSITE-ProRule" id="PRU00335"/>
    </source>
</evidence>
<evidence type="ECO:0000256" key="1">
    <source>
        <dbReference type="ARBA" id="ARBA00023015"/>
    </source>
</evidence>
<name>A0A7R6SWU0_9GAMM</name>
<dbReference type="PANTHER" id="PTHR47506:SF10">
    <property type="entry name" value="TRANSCRIPTIONAL REGULATORY PROTEIN"/>
    <property type="match status" value="1"/>
</dbReference>
<dbReference type="PROSITE" id="PS50977">
    <property type="entry name" value="HTH_TETR_2"/>
    <property type="match status" value="1"/>
</dbReference>
<dbReference type="Proteomes" id="UP000595332">
    <property type="component" value="Chromosome"/>
</dbReference>
<dbReference type="RefSeq" id="WP_201348168.1">
    <property type="nucleotide sequence ID" value="NZ_AP014546.1"/>
</dbReference>
<dbReference type="Pfam" id="PF00440">
    <property type="entry name" value="TetR_N"/>
    <property type="match status" value="1"/>
</dbReference>
<keyword evidence="1" id="KW-0805">Transcription regulation</keyword>
<dbReference type="SUPFAM" id="SSF46689">
    <property type="entry name" value="Homeodomain-like"/>
    <property type="match status" value="1"/>
</dbReference>
<sequence length="197" mass="21928">MMANVAKYDRDDVIKKAMLLFWEKGFNGTSTRDLQQAVDLRPGSIYSAFGSKDGLFKEALRCYSTNTHALLQEKIQQQGSPLSGLQAFIHCVVVRNRSSAPSDMCMLVKAVAELTDSNPELLQESQSLMKKGELSFARVLQEAQVQGELSLSADPQSLAKYIQVQLIGLRTYLRTSNDVVAVEQLIENTFQMLKAPH</sequence>
<evidence type="ECO:0000256" key="3">
    <source>
        <dbReference type="ARBA" id="ARBA00023163"/>
    </source>
</evidence>
<feature type="DNA-binding region" description="H-T-H motif" evidence="4">
    <location>
        <begin position="30"/>
        <end position="49"/>
    </location>
</feature>